<organism evidence="3 4">
    <name type="scientific">Shinella sumterensis</name>
    <dbReference type="NCBI Taxonomy" id="1967501"/>
    <lineage>
        <taxon>Bacteria</taxon>
        <taxon>Pseudomonadati</taxon>
        <taxon>Pseudomonadota</taxon>
        <taxon>Alphaproteobacteria</taxon>
        <taxon>Hyphomicrobiales</taxon>
        <taxon>Rhizobiaceae</taxon>
        <taxon>Shinella</taxon>
    </lineage>
</organism>
<dbReference type="PROSITE" id="PS01125">
    <property type="entry name" value="ROK"/>
    <property type="match status" value="1"/>
</dbReference>
<dbReference type="Proteomes" id="UP001234585">
    <property type="component" value="Plasmid unnamed1"/>
</dbReference>
<evidence type="ECO:0000256" key="1">
    <source>
        <dbReference type="ARBA" id="ARBA00006479"/>
    </source>
</evidence>
<dbReference type="Gene3D" id="1.10.10.10">
    <property type="entry name" value="Winged helix-like DNA-binding domain superfamily/Winged helix DNA-binding domain"/>
    <property type="match status" value="1"/>
</dbReference>
<dbReference type="EMBL" id="CP132303">
    <property type="protein sequence ID" value="WLR99345.1"/>
    <property type="molecule type" value="Genomic_DNA"/>
</dbReference>
<dbReference type="InterPro" id="IPR036390">
    <property type="entry name" value="WH_DNA-bd_sf"/>
</dbReference>
<dbReference type="InterPro" id="IPR036388">
    <property type="entry name" value="WH-like_DNA-bd_sf"/>
</dbReference>
<evidence type="ECO:0000313" key="4">
    <source>
        <dbReference type="Proteomes" id="UP001234585"/>
    </source>
</evidence>
<dbReference type="SUPFAM" id="SSF46785">
    <property type="entry name" value="Winged helix' DNA-binding domain"/>
    <property type="match status" value="1"/>
</dbReference>
<dbReference type="Pfam" id="PF00480">
    <property type="entry name" value="ROK"/>
    <property type="match status" value="1"/>
</dbReference>
<dbReference type="InterPro" id="IPR000835">
    <property type="entry name" value="HTH_MarR-typ"/>
</dbReference>
<protein>
    <submittedName>
        <fullName evidence="3">ROK family transcriptional regulator</fullName>
    </submittedName>
</protein>
<gene>
    <name evidence="3" type="ORF">Q9313_21400</name>
</gene>
<accession>A0AA50CM14</accession>
<geneLocation type="plasmid" evidence="3 4">
    <name>unnamed1</name>
</geneLocation>
<dbReference type="Gene3D" id="3.30.420.40">
    <property type="match status" value="2"/>
</dbReference>
<dbReference type="AlphaFoldDB" id="A0AA50CM14"/>
<feature type="domain" description="HTH marR-type" evidence="2">
    <location>
        <begin position="12"/>
        <end position="63"/>
    </location>
</feature>
<name>A0AA50CM14_9HYPH</name>
<sequence length="407" mass="43181">MADQTLAKEVNERQILRFLRLFGSASRADIARHLKVTPASVTRLVNGLTMRGLVREVQPGAKRGRTARDAGRPGVALALNPNAVFFLGVEIGIGILRYALIDLTANSVATSDVHVSRTITPEEVVDAIAAHIAMLEHDVRYAGRVHSVGVTVPGVVNLEGFVINLPILGWKGVDLLTPLQAAVDRPCFVENDAGAAAFGSVYTMPELQTGCSVFLVMGRGCGGAAVMNGRLLRGASGATGELGHMRIARDGAVCSCGHRGCFESRVGLDALARSYWGTDDLAEAQFEVLSTEVAERFSSGDPAAIASVADLTDWLKLGVVSLANIFNPSTIFLGGALGPVLSLIIEDIRQDVARGIVPGLPAPEIRLFSLEPYECAIGVAAIAHQRCFDSSGYGPYAPGQSLRRRWL</sequence>
<dbReference type="PANTHER" id="PTHR18964">
    <property type="entry name" value="ROK (REPRESSOR, ORF, KINASE) FAMILY"/>
    <property type="match status" value="1"/>
</dbReference>
<reference evidence="3 4" key="1">
    <citation type="submission" date="2023-08" db="EMBL/GenBank/DDBJ databases">
        <title>Pathogen: clinical or host-associated sample.</title>
        <authorList>
            <person name="Hergert J."/>
            <person name="Casey R."/>
            <person name="Wagner J."/>
            <person name="Young E.L."/>
            <person name="Oakeson K.F."/>
        </authorList>
    </citation>
    <scope>NUCLEOTIDE SEQUENCE [LARGE SCALE GENOMIC DNA]</scope>
    <source>
        <strain evidence="3 4">1760953</strain>
        <plasmid evidence="3 4">unnamed1</plasmid>
    </source>
</reference>
<dbReference type="InterPro" id="IPR049874">
    <property type="entry name" value="ROK_cs"/>
</dbReference>
<dbReference type="RefSeq" id="WP_306038737.1">
    <property type="nucleotide sequence ID" value="NZ_CP132303.1"/>
</dbReference>
<evidence type="ECO:0000259" key="2">
    <source>
        <dbReference type="Pfam" id="PF12802"/>
    </source>
</evidence>
<dbReference type="InterPro" id="IPR043129">
    <property type="entry name" value="ATPase_NBD"/>
</dbReference>
<dbReference type="InterPro" id="IPR000600">
    <property type="entry name" value="ROK"/>
</dbReference>
<comment type="similarity">
    <text evidence="1">Belongs to the ROK (NagC/XylR) family.</text>
</comment>
<dbReference type="Pfam" id="PF12802">
    <property type="entry name" value="MarR_2"/>
    <property type="match status" value="1"/>
</dbReference>
<dbReference type="GO" id="GO:0003700">
    <property type="term" value="F:DNA-binding transcription factor activity"/>
    <property type="evidence" value="ECO:0007669"/>
    <property type="project" value="InterPro"/>
</dbReference>
<evidence type="ECO:0000313" key="3">
    <source>
        <dbReference type="EMBL" id="WLR99345.1"/>
    </source>
</evidence>
<keyword evidence="3" id="KW-0614">Plasmid</keyword>
<proteinExistence type="inferred from homology"/>
<dbReference type="PANTHER" id="PTHR18964:SF149">
    <property type="entry name" value="BIFUNCTIONAL UDP-N-ACETYLGLUCOSAMINE 2-EPIMERASE_N-ACETYLMANNOSAMINE KINASE"/>
    <property type="match status" value="1"/>
</dbReference>
<dbReference type="SUPFAM" id="SSF53067">
    <property type="entry name" value="Actin-like ATPase domain"/>
    <property type="match status" value="1"/>
</dbReference>
<keyword evidence="4" id="KW-1185">Reference proteome</keyword>